<proteinExistence type="predicted"/>
<accession>A0A0F9S7W7</accession>
<name>A0A0F9S7W7_9ZZZZ</name>
<gene>
    <name evidence="1" type="ORF">LCGC14_0485620</name>
</gene>
<sequence length="319" mass="35618">MKQALQRRARNTTISEVSSSLQDWADDARDFLMAWPWESLKRTWTLTTVADKAEYGIADRISDIYVVKFTTDIEKILNPADMQEIDRGDPNPSTTTYPDFYYLNGVSNVQNQPSSGSVIRVQSSAGADTTQSVRVTGLVSSIIRTEEISLNGTTPASGSLTFTEILELALDAVCAGFVTIDSNSAAVTNGIIPPNKISQEFTIFGLYPTPSTAGKTLTIRGHAELLPLRNDEDIWPEQLQQLAMQYIYARWLEYDGHERAPGAMAELTNPLNGEAGPMLRRALVKERRSLDRTRYIRGGRRGKLRWPRLLDQDFPVGTW</sequence>
<reference evidence="1" key="1">
    <citation type="journal article" date="2015" name="Nature">
        <title>Complex archaea that bridge the gap between prokaryotes and eukaryotes.</title>
        <authorList>
            <person name="Spang A."/>
            <person name="Saw J.H."/>
            <person name="Jorgensen S.L."/>
            <person name="Zaremba-Niedzwiedzka K."/>
            <person name="Martijn J."/>
            <person name="Lind A.E."/>
            <person name="van Eijk R."/>
            <person name="Schleper C."/>
            <person name="Guy L."/>
            <person name="Ettema T.J."/>
        </authorList>
    </citation>
    <scope>NUCLEOTIDE SEQUENCE</scope>
</reference>
<protein>
    <submittedName>
        <fullName evidence="1">Uncharacterized protein</fullName>
    </submittedName>
</protein>
<organism evidence="1">
    <name type="scientific">marine sediment metagenome</name>
    <dbReference type="NCBI Taxonomy" id="412755"/>
    <lineage>
        <taxon>unclassified sequences</taxon>
        <taxon>metagenomes</taxon>
        <taxon>ecological metagenomes</taxon>
    </lineage>
</organism>
<dbReference type="EMBL" id="LAZR01000537">
    <property type="protein sequence ID" value="KKN65005.1"/>
    <property type="molecule type" value="Genomic_DNA"/>
</dbReference>
<comment type="caution">
    <text evidence="1">The sequence shown here is derived from an EMBL/GenBank/DDBJ whole genome shotgun (WGS) entry which is preliminary data.</text>
</comment>
<evidence type="ECO:0000313" key="1">
    <source>
        <dbReference type="EMBL" id="KKN65005.1"/>
    </source>
</evidence>
<dbReference type="AlphaFoldDB" id="A0A0F9S7W7"/>